<evidence type="ECO:0000313" key="1">
    <source>
        <dbReference type="EMBL" id="CAG7581243.1"/>
    </source>
</evidence>
<proteinExistence type="predicted"/>
<gene>
    <name evidence="1" type="ORF">SLAVMIC_00746</name>
</gene>
<protein>
    <submittedName>
        <fullName evidence="1">Putative DNA polymerase I</fullName>
    </submittedName>
</protein>
<accession>A0A8D9FR19</accession>
<reference evidence="1" key="1">
    <citation type="submission" date="2021-06" db="EMBL/GenBank/DDBJ databases">
        <authorList>
            <person name="Gannon L."/>
            <person name="Redgwell R T."/>
            <person name="Michniewski S."/>
            <person name="Harrison D C."/>
            <person name="Millard A."/>
        </authorList>
    </citation>
    <scope>NUCLEOTIDE SEQUENCE</scope>
</reference>
<name>A0A8D9FR19_9VIRU</name>
<organism evidence="1">
    <name type="scientific">uncultured marine phage</name>
    <dbReference type="NCBI Taxonomy" id="707152"/>
    <lineage>
        <taxon>Viruses</taxon>
        <taxon>environmental samples</taxon>
    </lineage>
</organism>
<dbReference type="EMBL" id="OU342829">
    <property type="protein sequence ID" value="CAG7581243.1"/>
    <property type="molecule type" value="Genomic_DNA"/>
</dbReference>
<sequence>MDKRIQTADHLKDIESFLTVKTSISQFIPQKLKSLIGDEKYVTFNDRKIKTAYLVDFMHALIMKYHNTKRLSFNLSSIILREKYGSYYNFYSNWLLEHGFIKLVSDYYVGKKAKTYRINEKLLVDCSRYLNTDRVLLKKYRKNVLALNVDKTNYNWIEEDIRKKIVNDLFYVDVDIKKAQSILDTLEKETLDKNEYSVECVKDKHIFFHFDKYGRCHTNFTVLKSEIRKECLSIDGEEIEEIDIRNSQPLFLAILIEKYNDTLNCVDPGEYEFFKDLVINGGFYSYYMDDTGIKNKKDAKKGVYKVLFGRNLDDDENYNFKNLFPTVYDFILIYKEHFGDYKALAYELQRSESNFLFNSIIREIMEYNPEIKLFTVHDSISYSKRYSEEVNQIFNRNINLLFT</sequence>